<keyword evidence="4" id="KW-1185">Reference proteome</keyword>
<keyword evidence="1" id="KW-0472">Membrane</keyword>
<keyword evidence="2" id="KW-0732">Signal</keyword>
<dbReference type="Proteomes" id="UP000749559">
    <property type="component" value="Unassembled WGS sequence"/>
</dbReference>
<feature type="signal peptide" evidence="2">
    <location>
        <begin position="1"/>
        <end position="16"/>
    </location>
</feature>
<sequence>MKVSLLVIWMSLNVMGNDTQKSCDFMKLAHYGDKLKMHPSCSARRPVGILTNRLLQTVQHCFRFACDLQANVIYYEEGFQCQAHRCGSNANDTDWDITWDWEENQTDRIGQVYIFPHPNTPKCYSSYFAKRPSKKGMKAGCQTTSNNEVNNLKECMERACEEKANIFNYIDSTEPPQCEPMHCQWDAANDDYDLRPIGSKNIDIQIYGLCHSGFDTSKSCNSMTWSDSVMLPMIQPVCGLILSTYENSSIFKNSELMCELGANTFQNHAANFGRILASKCESNAEGTDWKYYDDNIIPKPDEPLTEWLNVPHPGTPNCGSSIFRIRSIGAQRQMSNCTLKRKIPEAKDLRQCMLYACELNYTVINYFSDSYSVVCELRECDKLDEDYDFKYGVTDGKRYDVYALHYDERESPVLPSVSTTLPTTTVRDNNCVDVNKLECSCVQGIALTFLGCFITAIIISVITCIYRDDLKTWISQKLSRFLPSQSTHEYVQAPQNGQA</sequence>
<accession>A0A8S4NNU6</accession>
<dbReference type="EMBL" id="CAIIXF020000005">
    <property type="protein sequence ID" value="CAH1783242.1"/>
    <property type="molecule type" value="Genomic_DNA"/>
</dbReference>
<keyword evidence="1" id="KW-1133">Transmembrane helix</keyword>
<feature type="chain" id="PRO_5035726750" evidence="2">
    <location>
        <begin position="17"/>
        <end position="499"/>
    </location>
</feature>
<reference evidence="3" key="1">
    <citation type="submission" date="2022-03" db="EMBL/GenBank/DDBJ databases">
        <authorList>
            <person name="Martin C."/>
        </authorList>
    </citation>
    <scope>NUCLEOTIDE SEQUENCE</scope>
</reference>
<feature type="non-terminal residue" evidence="3">
    <location>
        <position position="1"/>
    </location>
</feature>
<evidence type="ECO:0000256" key="2">
    <source>
        <dbReference type="SAM" id="SignalP"/>
    </source>
</evidence>
<name>A0A8S4NNU6_OWEFU</name>
<gene>
    <name evidence="3" type="ORF">OFUS_LOCUS9600</name>
</gene>
<proteinExistence type="predicted"/>
<feature type="transmembrane region" description="Helical" evidence="1">
    <location>
        <begin position="445"/>
        <end position="466"/>
    </location>
</feature>
<organism evidence="3 4">
    <name type="scientific">Owenia fusiformis</name>
    <name type="common">Polychaete worm</name>
    <dbReference type="NCBI Taxonomy" id="6347"/>
    <lineage>
        <taxon>Eukaryota</taxon>
        <taxon>Metazoa</taxon>
        <taxon>Spiralia</taxon>
        <taxon>Lophotrochozoa</taxon>
        <taxon>Annelida</taxon>
        <taxon>Polychaeta</taxon>
        <taxon>Sedentaria</taxon>
        <taxon>Canalipalpata</taxon>
        <taxon>Sabellida</taxon>
        <taxon>Oweniida</taxon>
        <taxon>Oweniidae</taxon>
        <taxon>Owenia</taxon>
    </lineage>
</organism>
<protein>
    <submittedName>
        <fullName evidence="3">Uncharacterized protein</fullName>
    </submittedName>
</protein>
<evidence type="ECO:0000313" key="3">
    <source>
        <dbReference type="EMBL" id="CAH1783242.1"/>
    </source>
</evidence>
<keyword evidence="1" id="KW-0812">Transmembrane</keyword>
<evidence type="ECO:0000313" key="4">
    <source>
        <dbReference type="Proteomes" id="UP000749559"/>
    </source>
</evidence>
<comment type="caution">
    <text evidence="3">The sequence shown here is derived from an EMBL/GenBank/DDBJ whole genome shotgun (WGS) entry which is preliminary data.</text>
</comment>
<evidence type="ECO:0000256" key="1">
    <source>
        <dbReference type="SAM" id="Phobius"/>
    </source>
</evidence>
<dbReference type="AlphaFoldDB" id="A0A8S4NNU6"/>